<dbReference type="Proteomes" id="UP000054558">
    <property type="component" value="Unassembled WGS sequence"/>
</dbReference>
<evidence type="ECO:0000256" key="1">
    <source>
        <dbReference type="SAM" id="Phobius"/>
    </source>
</evidence>
<feature type="transmembrane region" description="Helical" evidence="1">
    <location>
        <begin position="183"/>
        <end position="202"/>
    </location>
</feature>
<sequence>MTPLEPAQPKQSAPTAEELALARETVRRRRAAEKMVETMIVNCRFFTLAGVVGSLTGSLLCFLKGSYYVSAAVVGYVMMLLEMPNRCKVVLKLIEALDTYLVGTVMLIFGMGLYELFVMKLDGAVGPESGSTLFGLFPLEKRPAWLAIKGLDDLKTKLGHVIVMILLVGMFEKSKIVQPTCSLDLFLTAGSVLLCAGSLFLLSRLKPDAKPGAETAGLH</sequence>
<dbReference type="Pfam" id="PF03350">
    <property type="entry name" value="UPF0114"/>
    <property type="match status" value="1"/>
</dbReference>
<keyword evidence="1" id="KW-1133">Transmembrane helix</keyword>
<dbReference type="OMA" id="FVFYTYI"/>
<feature type="transmembrane region" description="Helical" evidence="1">
    <location>
        <begin position="39"/>
        <end position="59"/>
    </location>
</feature>
<accession>A0A1Y1IF79</accession>
<keyword evidence="3" id="KW-1185">Reference proteome</keyword>
<reference evidence="2 3" key="1">
    <citation type="journal article" date="2014" name="Nat. Commun.">
        <title>Klebsormidium flaccidum genome reveals primary factors for plant terrestrial adaptation.</title>
        <authorList>
            <person name="Hori K."/>
            <person name="Maruyama F."/>
            <person name="Fujisawa T."/>
            <person name="Togashi T."/>
            <person name="Yamamoto N."/>
            <person name="Seo M."/>
            <person name="Sato S."/>
            <person name="Yamada T."/>
            <person name="Mori H."/>
            <person name="Tajima N."/>
            <person name="Moriyama T."/>
            <person name="Ikeuchi M."/>
            <person name="Watanabe M."/>
            <person name="Wada H."/>
            <person name="Kobayashi K."/>
            <person name="Saito M."/>
            <person name="Masuda T."/>
            <person name="Sasaki-Sekimoto Y."/>
            <person name="Mashiguchi K."/>
            <person name="Awai K."/>
            <person name="Shimojima M."/>
            <person name="Masuda S."/>
            <person name="Iwai M."/>
            <person name="Nobusawa T."/>
            <person name="Narise T."/>
            <person name="Kondo S."/>
            <person name="Saito H."/>
            <person name="Sato R."/>
            <person name="Murakawa M."/>
            <person name="Ihara Y."/>
            <person name="Oshima-Yamada Y."/>
            <person name="Ohtaka K."/>
            <person name="Satoh M."/>
            <person name="Sonobe K."/>
            <person name="Ishii M."/>
            <person name="Ohtani R."/>
            <person name="Kanamori-Sato M."/>
            <person name="Honoki R."/>
            <person name="Miyazaki D."/>
            <person name="Mochizuki H."/>
            <person name="Umetsu J."/>
            <person name="Higashi K."/>
            <person name="Shibata D."/>
            <person name="Kamiya Y."/>
            <person name="Sato N."/>
            <person name="Nakamura Y."/>
            <person name="Tabata S."/>
            <person name="Ida S."/>
            <person name="Kurokawa K."/>
            <person name="Ohta H."/>
        </authorList>
    </citation>
    <scope>NUCLEOTIDE SEQUENCE [LARGE SCALE GENOMIC DNA]</scope>
    <source>
        <strain evidence="2 3">NIES-2285</strain>
    </source>
</reference>
<dbReference type="OrthoDB" id="2020089at2759"/>
<proteinExistence type="predicted"/>
<dbReference type="PANTHER" id="PTHR31721">
    <property type="entry name" value="OS06G0710300 PROTEIN"/>
    <property type="match status" value="1"/>
</dbReference>
<keyword evidence="1" id="KW-0812">Transmembrane</keyword>
<evidence type="ECO:0000313" key="3">
    <source>
        <dbReference type="Proteomes" id="UP000054558"/>
    </source>
</evidence>
<gene>
    <name evidence="2" type="ORF">KFL_003510100</name>
</gene>
<dbReference type="GO" id="GO:0009941">
    <property type="term" value="C:chloroplast envelope"/>
    <property type="evidence" value="ECO:0000318"/>
    <property type="project" value="GO_Central"/>
</dbReference>
<evidence type="ECO:0000313" key="2">
    <source>
        <dbReference type="EMBL" id="GAQ87416.1"/>
    </source>
</evidence>
<name>A0A1Y1IF79_KLENI</name>
<protein>
    <submittedName>
        <fullName evidence="2">Uncharacterized protein</fullName>
    </submittedName>
</protein>
<feature type="transmembrane region" description="Helical" evidence="1">
    <location>
        <begin position="93"/>
        <end position="114"/>
    </location>
</feature>
<feature type="transmembrane region" description="Helical" evidence="1">
    <location>
        <begin position="65"/>
        <end position="81"/>
    </location>
</feature>
<dbReference type="PIRSF" id="PIRSF026509">
    <property type="entry name" value="UCP026509"/>
    <property type="match status" value="1"/>
</dbReference>
<dbReference type="InterPro" id="IPR005134">
    <property type="entry name" value="UPF0114"/>
</dbReference>
<dbReference type="AlphaFoldDB" id="A0A1Y1IF79"/>
<dbReference type="PANTHER" id="PTHR31721:SF4">
    <property type="entry name" value="OS06G0710300 PROTEIN"/>
    <property type="match status" value="1"/>
</dbReference>
<keyword evidence="1" id="KW-0472">Membrane</keyword>
<organism evidence="2 3">
    <name type="scientific">Klebsormidium nitens</name>
    <name type="common">Green alga</name>
    <name type="synonym">Ulothrix nitens</name>
    <dbReference type="NCBI Taxonomy" id="105231"/>
    <lineage>
        <taxon>Eukaryota</taxon>
        <taxon>Viridiplantae</taxon>
        <taxon>Streptophyta</taxon>
        <taxon>Klebsormidiophyceae</taxon>
        <taxon>Klebsormidiales</taxon>
        <taxon>Klebsormidiaceae</taxon>
        <taxon>Klebsormidium</taxon>
    </lineage>
</organism>
<dbReference type="EMBL" id="DF237300">
    <property type="protein sequence ID" value="GAQ87416.1"/>
    <property type="molecule type" value="Genomic_DNA"/>
</dbReference>